<keyword evidence="2" id="KW-0472">Membrane</keyword>
<proteinExistence type="predicted"/>
<reference evidence="3" key="1">
    <citation type="journal article" date="2022" name="Int. J. Mol. Sci.">
        <title>Draft Genome of Tanacetum Coccineum: Genomic Comparison of Closely Related Tanacetum-Family Plants.</title>
        <authorList>
            <person name="Yamashiro T."/>
            <person name="Shiraishi A."/>
            <person name="Nakayama K."/>
            <person name="Satake H."/>
        </authorList>
    </citation>
    <scope>NUCLEOTIDE SEQUENCE</scope>
</reference>
<organism evidence="3 4">
    <name type="scientific">Tanacetum coccineum</name>
    <dbReference type="NCBI Taxonomy" id="301880"/>
    <lineage>
        <taxon>Eukaryota</taxon>
        <taxon>Viridiplantae</taxon>
        <taxon>Streptophyta</taxon>
        <taxon>Embryophyta</taxon>
        <taxon>Tracheophyta</taxon>
        <taxon>Spermatophyta</taxon>
        <taxon>Magnoliopsida</taxon>
        <taxon>eudicotyledons</taxon>
        <taxon>Gunneridae</taxon>
        <taxon>Pentapetalae</taxon>
        <taxon>asterids</taxon>
        <taxon>campanulids</taxon>
        <taxon>Asterales</taxon>
        <taxon>Asteraceae</taxon>
        <taxon>Asteroideae</taxon>
        <taxon>Anthemideae</taxon>
        <taxon>Anthemidinae</taxon>
        <taxon>Tanacetum</taxon>
    </lineage>
</organism>
<reference evidence="3" key="2">
    <citation type="submission" date="2022-01" db="EMBL/GenBank/DDBJ databases">
        <authorList>
            <person name="Yamashiro T."/>
            <person name="Shiraishi A."/>
            <person name="Satake H."/>
            <person name="Nakayama K."/>
        </authorList>
    </citation>
    <scope>NUCLEOTIDE SEQUENCE</scope>
</reference>
<dbReference type="Proteomes" id="UP001151760">
    <property type="component" value="Unassembled WGS sequence"/>
</dbReference>
<keyword evidence="4" id="KW-1185">Reference proteome</keyword>
<comment type="caution">
    <text evidence="3">The sequence shown here is derived from an EMBL/GenBank/DDBJ whole genome shotgun (WGS) entry which is preliminary data.</text>
</comment>
<accession>A0ABQ5E0P6</accession>
<evidence type="ECO:0000256" key="2">
    <source>
        <dbReference type="SAM" id="Phobius"/>
    </source>
</evidence>
<evidence type="ECO:0000313" key="3">
    <source>
        <dbReference type="EMBL" id="GJT44980.1"/>
    </source>
</evidence>
<feature type="transmembrane region" description="Helical" evidence="2">
    <location>
        <begin position="58"/>
        <end position="82"/>
    </location>
</feature>
<dbReference type="EMBL" id="BQNB010015861">
    <property type="protein sequence ID" value="GJT44980.1"/>
    <property type="molecule type" value="Genomic_DNA"/>
</dbReference>
<keyword evidence="2" id="KW-0812">Transmembrane</keyword>
<gene>
    <name evidence="3" type="ORF">Tco_0953695</name>
</gene>
<sequence length="209" mass="23799">MARTLENPDGYAPVDLKLKSGCKYVVANTVLYGHYKVTYGQDDVKIDVDHMSLGKNGLIVYGIDVHTLIVLFYVVVLSVYSWDIDVVWCKCSEFKESRVTSLSYKGRCLGKDCVWRSEPRGPWIRLTGNLGLDDRDHDGSKWASTWMAFGGNTRDLSSFEEETDEITDFYQIHEEISFLKHGDDVASIKRRRRDPSSDDVRDLVTASEI</sequence>
<evidence type="ECO:0000256" key="1">
    <source>
        <dbReference type="SAM" id="MobiDB-lite"/>
    </source>
</evidence>
<keyword evidence="2" id="KW-1133">Transmembrane helix</keyword>
<evidence type="ECO:0000313" key="4">
    <source>
        <dbReference type="Proteomes" id="UP001151760"/>
    </source>
</evidence>
<feature type="region of interest" description="Disordered" evidence="1">
    <location>
        <begin position="190"/>
        <end position="209"/>
    </location>
</feature>
<name>A0ABQ5E0P6_9ASTR</name>
<protein>
    <submittedName>
        <fullName evidence="3">Uncharacterized protein</fullName>
    </submittedName>
</protein>